<accession>A0A8S5P514</accession>
<dbReference type="InterPro" id="IPR025518">
    <property type="entry name" value="DUF4406"/>
</dbReference>
<evidence type="ECO:0000313" key="1">
    <source>
        <dbReference type="EMBL" id="DAE02223.1"/>
    </source>
</evidence>
<dbReference type="EMBL" id="BK015343">
    <property type="protein sequence ID" value="DAE02223.1"/>
    <property type="molecule type" value="Genomic_DNA"/>
</dbReference>
<dbReference type="Gene3D" id="3.40.50.10400">
    <property type="entry name" value="Hypothetical protein PA1492"/>
    <property type="match status" value="1"/>
</dbReference>
<proteinExistence type="predicted"/>
<organism evidence="1">
    <name type="scientific">Myoviridae sp. ctiil21</name>
    <dbReference type="NCBI Taxonomy" id="2825153"/>
    <lineage>
        <taxon>Viruses</taxon>
        <taxon>Duplodnaviria</taxon>
        <taxon>Heunggongvirae</taxon>
        <taxon>Uroviricota</taxon>
        <taxon>Caudoviricetes</taxon>
    </lineage>
</organism>
<dbReference type="SUPFAM" id="SSF52309">
    <property type="entry name" value="N-(deoxy)ribosyltransferase-like"/>
    <property type="match status" value="1"/>
</dbReference>
<protein>
    <submittedName>
        <fullName evidence="1">Nucleoside 2-deoxyribosyltransferase like protein</fullName>
    </submittedName>
</protein>
<reference evidence="1" key="1">
    <citation type="journal article" date="2021" name="Proc. Natl. Acad. Sci. U.S.A.">
        <title>A Catalog of Tens of Thousands of Viruses from Human Metagenomes Reveals Hidden Associations with Chronic Diseases.</title>
        <authorList>
            <person name="Tisza M.J."/>
            <person name="Buck C.B."/>
        </authorList>
    </citation>
    <scope>NUCLEOTIDE SEQUENCE</scope>
    <source>
        <strain evidence="1">Ctiil21</strain>
    </source>
</reference>
<name>A0A8S5P514_9CAUD</name>
<dbReference type="Pfam" id="PF14359">
    <property type="entry name" value="DUF4406"/>
    <property type="match status" value="1"/>
</dbReference>
<sequence length="109" mass="12491">MIMHYLSHPFTGDEEKNRAAAEAIQRELQEKHPRVIYVNPLANFKALAGMSYGKILDYCLELLMRCDGVTMAGNYRASTGCVIELTCARHNGIPVFFYDAEKREYVEER</sequence>